<organism evidence="2">
    <name type="scientific">Staphylococcus staphylolyticus</name>
    <dbReference type="NCBI Taxonomy" id="1287"/>
    <lineage>
        <taxon>Bacteria</taxon>
        <taxon>Bacillati</taxon>
        <taxon>Bacillota</taxon>
        <taxon>Bacilli</taxon>
        <taxon>Bacillales</taxon>
        <taxon>Staphylococcaceae</taxon>
        <taxon>Staphylococcus</taxon>
    </lineage>
</organism>
<feature type="domain" description="Transposase DDE" evidence="1">
    <location>
        <begin position="6"/>
        <end position="57"/>
    </location>
</feature>
<evidence type="ECO:0000259" key="1">
    <source>
        <dbReference type="Pfam" id="PF13751"/>
    </source>
</evidence>
<name>A0A221LB43_STAST</name>
<proteinExistence type="predicted"/>
<accession>A0A221LB43</accession>
<dbReference type="AlphaFoldDB" id="A0A221LB43"/>
<dbReference type="Pfam" id="PF13751">
    <property type="entry name" value="DDE_Tnp_1_6"/>
    <property type="match status" value="1"/>
</dbReference>
<evidence type="ECO:0000313" key="2">
    <source>
        <dbReference type="EMBL" id="ASM90312.1"/>
    </source>
</evidence>
<dbReference type="InterPro" id="IPR025668">
    <property type="entry name" value="Tnp_DDE_dom"/>
</dbReference>
<reference evidence="2" key="2">
    <citation type="submission" date="2017-07" db="EMBL/GenBank/DDBJ databases">
        <authorList>
            <person name="Gargis A.S."/>
            <person name="Tate A.H."/>
            <person name="Heath L.S."/>
            <person name="Heath H.E."/>
            <person name="LeBlanc P.A."/>
            <person name="Sloan G.L."/>
        </authorList>
    </citation>
    <scope>NUCLEOTIDE SEQUENCE</scope>
    <source>
        <strain evidence="2">NRRL B-2628</strain>
        <plasmid evidence="2">pACK1</plasmid>
    </source>
</reference>
<keyword evidence="2" id="KW-0614">Plasmid</keyword>
<sequence length="84" mass="9678">MNPKTSSIYKKRKIDVKTFFGNLKANLGFSRMSVRGIQKVKTEVGIACMAVNIRKLVALRTENFLDKNKKGTIFIFICENRPFY</sequence>
<dbReference type="EMBL" id="GU228571">
    <property type="protein sequence ID" value="ASM90312.1"/>
    <property type="molecule type" value="Genomic_DNA"/>
</dbReference>
<geneLocation type="plasmid" evidence="2">
    <name>pACK1</name>
</geneLocation>
<protein>
    <submittedName>
        <fullName evidence="2">Putative truncated transposase</fullName>
    </submittedName>
</protein>
<reference evidence="2" key="1">
    <citation type="journal article" date="2010" name="Plasmid">
        <title>Complete nucleotide sequences of plasmids pACK1 and pACK3 from Staphylococcus simulans biovar staphylolyticus.</title>
        <authorList>
            <person name="Gargis A.S."/>
            <person name="Tate A.H."/>
            <person name="Heath L.S."/>
            <person name="Heath H.E."/>
            <person name="Leblanc P.A."/>
            <person name="Sloan G.L."/>
        </authorList>
    </citation>
    <scope>NUCLEOTIDE SEQUENCE</scope>
    <source>
        <strain evidence="2">NRRL B-2628</strain>
        <plasmid evidence="2">pACK1</plasmid>
    </source>
</reference>